<dbReference type="InterPro" id="IPR000086">
    <property type="entry name" value="NUDIX_hydrolase_dom"/>
</dbReference>
<sequence>MPVMLTFGEKEASIEYQPRPGCYGIIFNQNRTKVGIVNIKNRYFLPGGGKEGTESDADCLKREVLEELGHEVKIDQYIGKAQQYFYSKHYEAYYLNIGHFYICELGKKIMEPIEEDHIYEMVEIETAMEKLVHKHQSWAIQHALGLV</sequence>
<dbReference type="SUPFAM" id="SSF55811">
    <property type="entry name" value="Nudix"/>
    <property type="match status" value="1"/>
</dbReference>
<dbReference type="CDD" id="cd04684">
    <property type="entry name" value="NUDIX_Hydrolase"/>
    <property type="match status" value="1"/>
</dbReference>
<keyword evidence="1" id="KW-0378">Hydrolase</keyword>
<dbReference type="AlphaFoldDB" id="A0A2N3LJ34"/>
<accession>A0A2N3LJ34</accession>
<dbReference type="EMBL" id="PIQO01000009">
    <property type="protein sequence ID" value="PKR84638.1"/>
    <property type="molecule type" value="Genomic_DNA"/>
</dbReference>
<comment type="caution">
    <text evidence="3">The sequence shown here is derived from an EMBL/GenBank/DDBJ whole genome shotgun (WGS) entry which is preliminary data.</text>
</comment>
<keyword evidence="4" id="KW-1185">Reference proteome</keyword>
<evidence type="ECO:0000259" key="2">
    <source>
        <dbReference type="PROSITE" id="PS51462"/>
    </source>
</evidence>
<dbReference type="Gene3D" id="3.90.79.10">
    <property type="entry name" value="Nucleoside Triphosphate Pyrophosphohydrolase"/>
    <property type="match status" value="1"/>
</dbReference>
<evidence type="ECO:0000313" key="3">
    <source>
        <dbReference type="EMBL" id="PKR84638.1"/>
    </source>
</evidence>
<dbReference type="PROSITE" id="PS00893">
    <property type="entry name" value="NUDIX_BOX"/>
    <property type="match status" value="1"/>
</dbReference>
<dbReference type="RefSeq" id="WP_101354662.1">
    <property type="nucleotide sequence ID" value="NZ_PIQO01000009.1"/>
</dbReference>
<proteinExistence type="predicted"/>
<dbReference type="Proteomes" id="UP000233440">
    <property type="component" value="Unassembled WGS sequence"/>
</dbReference>
<reference evidence="3 4" key="1">
    <citation type="submission" date="2017-11" db="EMBL/GenBank/DDBJ databases">
        <title>Bacillus camelliae sp. nov., isolated from pu'er tea.</title>
        <authorList>
            <person name="Niu L."/>
        </authorList>
    </citation>
    <scope>NUCLEOTIDE SEQUENCE [LARGE SCALE GENOMIC DNA]</scope>
    <source>
        <strain evidence="3 4">7578-1</strain>
    </source>
</reference>
<gene>
    <name evidence="3" type="ORF">CWO92_13075</name>
</gene>
<dbReference type="InterPro" id="IPR015797">
    <property type="entry name" value="NUDIX_hydrolase-like_dom_sf"/>
</dbReference>
<dbReference type="OrthoDB" id="9816040at2"/>
<organism evidence="3 4">
    <name type="scientific">Heyndrickxia camelliae</name>
    <dbReference type="NCBI Taxonomy" id="1707093"/>
    <lineage>
        <taxon>Bacteria</taxon>
        <taxon>Bacillati</taxon>
        <taxon>Bacillota</taxon>
        <taxon>Bacilli</taxon>
        <taxon>Bacillales</taxon>
        <taxon>Bacillaceae</taxon>
        <taxon>Heyndrickxia</taxon>
    </lineage>
</organism>
<evidence type="ECO:0000256" key="1">
    <source>
        <dbReference type="ARBA" id="ARBA00022801"/>
    </source>
</evidence>
<dbReference type="PROSITE" id="PS51462">
    <property type="entry name" value="NUDIX"/>
    <property type="match status" value="1"/>
</dbReference>
<dbReference type="Pfam" id="PF00293">
    <property type="entry name" value="NUDIX"/>
    <property type="match status" value="1"/>
</dbReference>
<dbReference type="GO" id="GO:0016787">
    <property type="term" value="F:hydrolase activity"/>
    <property type="evidence" value="ECO:0007669"/>
    <property type="project" value="UniProtKB-KW"/>
</dbReference>
<protein>
    <submittedName>
        <fullName evidence="3">DNA mismatch repair protein MutT</fullName>
    </submittedName>
</protein>
<name>A0A2N3LJ34_9BACI</name>
<feature type="domain" description="Nudix hydrolase" evidence="2">
    <location>
        <begin position="17"/>
        <end position="145"/>
    </location>
</feature>
<dbReference type="InterPro" id="IPR020084">
    <property type="entry name" value="NUDIX_hydrolase_CS"/>
</dbReference>
<evidence type="ECO:0000313" key="4">
    <source>
        <dbReference type="Proteomes" id="UP000233440"/>
    </source>
</evidence>